<dbReference type="RefSeq" id="WP_204601838.1">
    <property type="nucleotide sequence ID" value="NZ_JBHSED010000058.1"/>
</dbReference>
<dbReference type="PANTHER" id="PTHR18964">
    <property type="entry name" value="ROK (REPRESSOR, ORF, KINASE) FAMILY"/>
    <property type="match status" value="1"/>
</dbReference>
<dbReference type="InterPro" id="IPR000600">
    <property type="entry name" value="ROK"/>
</dbReference>
<proteinExistence type="inferred from homology"/>
<evidence type="ECO:0000313" key="3">
    <source>
        <dbReference type="Proteomes" id="UP001595755"/>
    </source>
</evidence>
<evidence type="ECO:0000256" key="1">
    <source>
        <dbReference type="ARBA" id="ARBA00006479"/>
    </source>
</evidence>
<dbReference type="Gene3D" id="3.30.420.40">
    <property type="match status" value="2"/>
</dbReference>
<dbReference type="Proteomes" id="UP001595755">
    <property type="component" value="Unassembled WGS sequence"/>
</dbReference>
<gene>
    <name evidence="2" type="ORF">ACFO1S_21835</name>
</gene>
<name>A0ABV8SER3_9BACL</name>
<dbReference type="InterPro" id="IPR043129">
    <property type="entry name" value="ATPase_NBD"/>
</dbReference>
<dbReference type="Pfam" id="PF00480">
    <property type="entry name" value="ROK"/>
    <property type="match status" value="1"/>
</dbReference>
<dbReference type="EMBL" id="JBHSED010000058">
    <property type="protein sequence ID" value="MFC4306076.1"/>
    <property type="molecule type" value="Genomic_DNA"/>
</dbReference>
<evidence type="ECO:0000313" key="2">
    <source>
        <dbReference type="EMBL" id="MFC4306076.1"/>
    </source>
</evidence>
<organism evidence="2 3">
    <name type="scientific">Cohnella boryungensis</name>
    <dbReference type="NCBI Taxonomy" id="768479"/>
    <lineage>
        <taxon>Bacteria</taxon>
        <taxon>Bacillati</taxon>
        <taxon>Bacillota</taxon>
        <taxon>Bacilli</taxon>
        <taxon>Bacillales</taxon>
        <taxon>Paenibacillaceae</taxon>
        <taxon>Cohnella</taxon>
    </lineage>
</organism>
<accession>A0ABV8SER3</accession>
<dbReference type="SUPFAM" id="SSF53067">
    <property type="entry name" value="Actin-like ATPase domain"/>
    <property type="match status" value="1"/>
</dbReference>
<keyword evidence="3" id="KW-1185">Reference proteome</keyword>
<protein>
    <submittedName>
        <fullName evidence="2">ROK family protein</fullName>
    </submittedName>
</protein>
<sequence>MKITIGVDVGGTNIVCGAVESSGRVLAKVKRPTGASDGSAAVLDRIADMVNEVRAAAGAGVSVESVGLGIPGLVDPAAGVSRFASNLKWRDIPVAAELGQRIGLPVFVDNDVRMYVFGEAAAGAGRGYEHVLGITIGTGIAAAIVNGGDLYYGYKGMSGEIGHIRMEGVNEVCSCGLIGCLETVASASGMVRQARKALEAGRASLLAERFSGEGLERMTAADLSSAMDEGDALATEIITRAGRLNGQALAAATMTLSPQVIVVGGGGALAGERLLAPLREELYRSVLDNFREDLQVLTAEHNDDAGIIGSALYARRSLESK</sequence>
<dbReference type="PANTHER" id="PTHR18964:SF149">
    <property type="entry name" value="BIFUNCTIONAL UDP-N-ACETYLGLUCOSAMINE 2-EPIMERASE_N-ACETYLMANNOSAMINE KINASE"/>
    <property type="match status" value="1"/>
</dbReference>
<reference evidence="3" key="1">
    <citation type="journal article" date="2019" name="Int. J. Syst. Evol. Microbiol.">
        <title>The Global Catalogue of Microorganisms (GCM) 10K type strain sequencing project: providing services to taxonomists for standard genome sequencing and annotation.</title>
        <authorList>
            <consortium name="The Broad Institute Genomics Platform"/>
            <consortium name="The Broad Institute Genome Sequencing Center for Infectious Disease"/>
            <person name="Wu L."/>
            <person name="Ma J."/>
        </authorList>
    </citation>
    <scope>NUCLEOTIDE SEQUENCE [LARGE SCALE GENOMIC DNA]</scope>
    <source>
        <strain evidence="3">CGMCC 4.1641</strain>
    </source>
</reference>
<comment type="caution">
    <text evidence="2">The sequence shown here is derived from an EMBL/GenBank/DDBJ whole genome shotgun (WGS) entry which is preliminary data.</text>
</comment>
<comment type="similarity">
    <text evidence="1">Belongs to the ROK (NagC/XylR) family.</text>
</comment>